<feature type="compositionally biased region" description="Basic residues" evidence="1">
    <location>
        <begin position="970"/>
        <end position="980"/>
    </location>
</feature>
<feature type="compositionally biased region" description="Basic and acidic residues" evidence="1">
    <location>
        <begin position="404"/>
        <end position="419"/>
    </location>
</feature>
<feature type="region of interest" description="Disordered" evidence="1">
    <location>
        <begin position="327"/>
        <end position="356"/>
    </location>
</feature>
<proteinExistence type="predicted"/>
<feature type="region of interest" description="Disordered" evidence="1">
    <location>
        <begin position="529"/>
        <end position="561"/>
    </location>
</feature>
<feature type="compositionally biased region" description="Low complexity" evidence="1">
    <location>
        <begin position="1026"/>
        <end position="1040"/>
    </location>
</feature>
<feature type="compositionally biased region" description="Polar residues" evidence="1">
    <location>
        <begin position="183"/>
        <end position="207"/>
    </location>
</feature>
<reference evidence="2" key="1">
    <citation type="submission" date="2023-01" db="EMBL/GenBank/DDBJ databases">
        <title>Colletotrichum chrysophilum M932 genome sequence.</title>
        <authorList>
            <person name="Baroncelli R."/>
        </authorList>
    </citation>
    <scope>NUCLEOTIDE SEQUENCE</scope>
    <source>
        <strain evidence="2">M932</strain>
    </source>
</reference>
<feature type="compositionally biased region" description="Polar residues" evidence="1">
    <location>
        <begin position="734"/>
        <end position="745"/>
    </location>
</feature>
<keyword evidence="3" id="KW-1185">Reference proteome</keyword>
<feature type="compositionally biased region" description="Low complexity" evidence="1">
    <location>
        <begin position="383"/>
        <end position="399"/>
    </location>
</feature>
<feature type="compositionally biased region" description="Polar residues" evidence="1">
    <location>
        <begin position="925"/>
        <end position="951"/>
    </location>
</feature>
<feature type="compositionally biased region" description="Polar residues" evidence="1">
    <location>
        <begin position="420"/>
        <end position="437"/>
    </location>
</feature>
<dbReference type="Proteomes" id="UP001243330">
    <property type="component" value="Unassembled WGS sequence"/>
</dbReference>
<feature type="region of interest" description="Disordered" evidence="1">
    <location>
        <begin position="70"/>
        <end position="92"/>
    </location>
</feature>
<dbReference type="AlphaFoldDB" id="A0AAD9AST5"/>
<gene>
    <name evidence="2" type="ORF">CCHR01_03424</name>
</gene>
<evidence type="ECO:0000313" key="2">
    <source>
        <dbReference type="EMBL" id="KAK1853886.1"/>
    </source>
</evidence>
<feature type="region of interest" description="Disordered" evidence="1">
    <location>
        <begin position="379"/>
        <end position="442"/>
    </location>
</feature>
<feature type="region of interest" description="Disordered" evidence="1">
    <location>
        <begin position="472"/>
        <end position="492"/>
    </location>
</feature>
<feature type="region of interest" description="Disordered" evidence="1">
    <location>
        <begin position="925"/>
        <end position="1044"/>
    </location>
</feature>
<feature type="region of interest" description="Disordered" evidence="1">
    <location>
        <begin position="721"/>
        <end position="777"/>
    </location>
</feature>
<comment type="caution">
    <text evidence="2">The sequence shown here is derived from an EMBL/GenBank/DDBJ whole genome shotgun (WGS) entry which is preliminary data.</text>
</comment>
<feature type="compositionally biased region" description="Low complexity" evidence="1">
    <location>
        <begin position="252"/>
        <end position="261"/>
    </location>
</feature>
<organism evidence="2 3">
    <name type="scientific">Colletotrichum chrysophilum</name>
    <dbReference type="NCBI Taxonomy" id="1836956"/>
    <lineage>
        <taxon>Eukaryota</taxon>
        <taxon>Fungi</taxon>
        <taxon>Dikarya</taxon>
        <taxon>Ascomycota</taxon>
        <taxon>Pezizomycotina</taxon>
        <taxon>Sordariomycetes</taxon>
        <taxon>Hypocreomycetidae</taxon>
        <taxon>Glomerellales</taxon>
        <taxon>Glomerellaceae</taxon>
        <taxon>Colletotrichum</taxon>
        <taxon>Colletotrichum gloeosporioides species complex</taxon>
    </lineage>
</organism>
<dbReference type="EMBL" id="JAQOWY010000046">
    <property type="protein sequence ID" value="KAK1853886.1"/>
    <property type="molecule type" value="Genomic_DNA"/>
</dbReference>
<feature type="region of interest" description="Disordered" evidence="1">
    <location>
        <begin position="284"/>
        <end position="315"/>
    </location>
</feature>
<evidence type="ECO:0000256" key="1">
    <source>
        <dbReference type="SAM" id="MobiDB-lite"/>
    </source>
</evidence>
<name>A0AAD9AST5_9PEZI</name>
<feature type="region of interest" description="Disordered" evidence="1">
    <location>
        <begin position="180"/>
        <end position="272"/>
    </location>
</feature>
<feature type="compositionally biased region" description="Polar residues" evidence="1">
    <location>
        <begin position="76"/>
        <end position="86"/>
    </location>
</feature>
<evidence type="ECO:0000313" key="3">
    <source>
        <dbReference type="Proteomes" id="UP001243330"/>
    </source>
</evidence>
<sequence>MRRSNSNKSTAGVSRSKSARSITSFRSALERLEHIDPAIADRDAHLAATLSWCQAAPTMVPTAHHPPLRSVFTEYSGDSGSQQGTLDGTCDENGLRRQKSVRFAKSSKNDAANGTGISRRRSVLGRIENQQNCAAAQKTDESPCFNPFTAKFVESLPPAESYRPVDECASVPGSYRKLRKSRSMFSPTGQTPTPKYYFSNSPEQGNPTPALRRKSMQNIKENKSPKRNRSLRAPKSMSFLKSAGTRSNLRTNASEGENSGNNFGGDGQAPLQSRTSRLFTSNKEGIRQSMRDPLAGNLAVPKRNGSLRKKARKVSSGFKTRLKSFFGLTKNDGQGPEGKMDSQAGVGSHDEGDRDIDEDAYMDIDDPVLDECSISQVPSRVPSLHASSSAQQLRSRQGSIESIESLRKVSDDQSDEKSRVTSWTSSGTHTLNSQSTWGGERDRQRLSVIKENGPHYSSSSFRRPTIDERSPYEFETVSPEKPSGPPAPPAVDSQRVYSALMNRLYEVNQKENMREASGEDFQKQEAKKLRRSLDDSPPTIRCVRPEDDVFRDGPPTQIPPVGIAETTEDGSFSESGSVIHYPTRTAPTGAHYSPYPGPAVGDEKKVLPVTVREVSAAPKTLSTRSSAFFGSPTCHLFRTTSPYRRALQKSMKESSSESSAPPELNLDLVSTRRHPSLSGDDPRLAYSDSIYSDQPVSPRLLSPQLLSSELLTSALVAPGAIRPRRPSVGSSSRTNGLTHSKSCYSDITERAANASTRSGSHGRSRSHTPCEPLTHVPTMPIDTEARTASYASSVEWKTYLSANASNSDLHAPVRQMMEVRYAKPSMPKGHVREGAQMYAEDEPKLYKPAGPIKFHTPLRTMSHNRQASSASRAEGAVPPKVSTLYSNENAIPYSEGRVNGHIRVYGPPPIPPRSSLREIPSMPLLQSRSSQSNIPVKSPNRATSKVRSSDTMPDFTSAETKPKTQSPMKLVRRVGLRKSLKPSVSSPGLGMTVEKQFGPMLGSDQVNRGSPRERRQSGSGRRLLDSSDFNSTDTSDTTSSDDWRAQKLGSQQMVENFLSDRHRAMVRSEHSRAFL</sequence>
<feature type="region of interest" description="Disordered" evidence="1">
    <location>
        <begin position="1"/>
        <end position="22"/>
    </location>
</feature>
<protein>
    <submittedName>
        <fullName evidence="2">Uncharacterized protein</fullName>
    </submittedName>
</protein>
<feature type="compositionally biased region" description="Polar residues" evidence="1">
    <location>
        <begin position="957"/>
        <end position="967"/>
    </location>
</feature>
<accession>A0AAD9AST5</accession>